<keyword evidence="5" id="KW-1185">Reference proteome</keyword>
<dbReference type="Pfam" id="PF00188">
    <property type="entry name" value="CAP"/>
    <property type="match status" value="1"/>
</dbReference>
<dbReference type="Proteomes" id="UP000181980">
    <property type="component" value="Unassembled WGS sequence"/>
</dbReference>
<name>A0A1H5PJ90_9ACTN</name>
<dbReference type="AlphaFoldDB" id="A0A1H5PJ90"/>
<evidence type="ECO:0000256" key="1">
    <source>
        <dbReference type="SAM" id="MobiDB-lite"/>
    </source>
</evidence>
<feature type="transmembrane region" description="Helical" evidence="2">
    <location>
        <begin position="18"/>
        <end position="40"/>
    </location>
</feature>
<dbReference type="PRINTS" id="PR01217">
    <property type="entry name" value="PRICHEXTENSN"/>
</dbReference>
<dbReference type="InterPro" id="IPR014044">
    <property type="entry name" value="CAP_dom"/>
</dbReference>
<feature type="compositionally biased region" description="Acidic residues" evidence="1">
    <location>
        <begin position="138"/>
        <end position="164"/>
    </location>
</feature>
<accession>A0A1H5PJ90</accession>
<dbReference type="Gene3D" id="3.40.33.10">
    <property type="entry name" value="CAP"/>
    <property type="match status" value="1"/>
</dbReference>
<keyword evidence="2" id="KW-1133">Transmembrane helix</keyword>
<dbReference type="PANTHER" id="PTHR31157">
    <property type="entry name" value="SCP DOMAIN-CONTAINING PROTEIN"/>
    <property type="match status" value="1"/>
</dbReference>
<evidence type="ECO:0000313" key="4">
    <source>
        <dbReference type="EMBL" id="SEF13900.1"/>
    </source>
</evidence>
<dbReference type="EMBL" id="FNUC01000004">
    <property type="protein sequence ID" value="SEF13900.1"/>
    <property type="molecule type" value="Genomic_DNA"/>
</dbReference>
<keyword evidence="2" id="KW-0472">Membrane</keyword>
<dbReference type="CDD" id="cd05379">
    <property type="entry name" value="CAP_bacterial"/>
    <property type="match status" value="1"/>
</dbReference>
<protein>
    <submittedName>
        <fullName evidence="4">Uncharacterized conserved protein YkwD, contains CAP (CSP/antigen 5/PR1) domain</fullName>
    </submittedName>
</protein>
<sequence>MSSNLPRNGERRVRDVPLLARVGVVLLVGSLAIAGIILAITDGPPVLHARADGGARVDDFTTGETPTPDTGTTPSDSPTEPGETPSPSGSETPSPDESDDGSGGSGDDSSGQDAEDSDDHLVATTPPREPDTPQPSEPTDEPSDEPSEEPSTEPSDEPTDEPPSDDPTIQPPDQPTEEPTPHYPELPLLDLSRSEAQLLDSAEQARADAGCPDLRIDPRLTTAAREHSADMRDRFYYSHVNPDGQTPEDRAAAVGYTASVGENLARGLRNAQQVVRDWDGEERDRLLDCSYTSVGLGVERGLLNSWWTLMLGTD</sequence>
<feature type="domain" description="SCP" evidence="3">
    <location>
        <begin position="204"/>
        <end position="300"/>
    </location>
</feature>
<dbReference type="InterPro" id="IPR035940">
    <property type="entry name" value="CAP_sf"/>
</dbReference>
<keyword evidence="2" id="KW-0812">Transmembrane</keyword>
<proteinExistence type="predicted"/>
<dbReference type="PANTHER" id="PTHR31157:SF1">
    <property type="entry name" value="SCP DOMAIN-CONTAINING PROTEIN"/>
    <property type="match status" value="1"/>
</dbReference>
<reference evidence="5" key="1">
    <citation type="submission" date="2016-10" db="EMBL/GenBank/DDBJ databases">
        <authorList>
            <person name="Varghese N."/>
            <person name="Submissions S."/>
        </authorList>
    </citation>
    <scope>NUCLEOTIDE SEQUENCE [LARGE SCALE GENOMIC DNA]</scope>
    <source>
        <strain evidence="5">DSM 45237</strain>
    </source>
</reference>
<organism evidence="4 5">
    <name type="scientific">Jiangella alba</name>
    <dbReference type="NCBI Taxonomy" id="561176"/>
    <lineage>
        <taxon>Bacteria</taxon>
        <taxon>Bacillati</taxon>
        <taxon>Actinomycetota</taxon>
        <taxon>Actinomycetes</taxon>
        <taxon>Jiangellales</taxon>
        <taxon>Jiangellaceae</taxon>
        <taxon>Jiangella</taxon>
    </lineage>
</organism>
<evidence type="ECO:0000313" key="5">
    <source>
        <dbReference type="Proteomes" id="UP000181980"/>
    </source>
</evidence>
<feature type="region of interest" description="Disordered" evidence="1">
    <location>
        <begin position="57"/>
        <end position="186"/>
    </location>
</feature>
<dbReference type="SUPFAM" id="SSF55797">
    <property type="entry name" value="PR-1-like"/>
    <property type="match status" value="1"/>
</dbReference>
<gene>
    <name evidence="4" type="ORF">SAMN04488561_4503</name>
</gene>
<evidence type="ECO:0000259" key="3">
    <source>
        <dbReference type="Pfam" id="PF00188"/>
    </source>
</evidence>
<evidence type="ECO:0000256" key="2">
    <source>
        <dbReference type="SAM" id="Phobius"/>
    </source>
</evidence>
<feature type="compositionally biased region" description="Low complexity" evidence="1">
    <location>
        <begin position="60"/>
        <end position="93"/>
    </location>
</feature>
<dbReference type="STRING" id="561176.SAMN04488561_4503"/>